<dbReference type="Proteomes" id="UP001500713">
    <property type="component" value="Unassembled WGS sequence"/>
</dbReference>
<accession>A0ABN1A6G8</accession>
<evidence type="ECO:0000259" key="3">
    <source>
        <dbReference type="PROSITE" id="PS50883"/>
    </source>
</evidence>
<dbReference type="Pfam" id="PF00563">
    <property type="entry name" value="EAL"/>
    <property type="match status" value="1"/>
</dbReference>
<evidence type="ECO:0000313" key="5">
    <source>
        <dbReference type="Proteomes" id="UP001500713"/>
    </source>
</evidence>
<name>A0ABN1A6G8_9SPHN</name>
<dbReference type="SUPFAM" id="SSF52172">
    <property type="entry name" value="CheY-like"/>
    <property type="match status" value="1"/>
</dbReference>
<dbReference type="Gene3D" id="3.20.20.450">
    <property type="entry name" value="EAL domain"/>
    <property type="match status" value="1"/>
</dbReference>
<organism evidence="4 5">
    <name type="scientific">Parasphingorhabdus litoris</name>
    <dbReference type="NCBI Taxonomy" id="394733"/>
    <lineage>
        <taxon>Bacteria</taxon>
        <taxon>Pseudomonadati</taxon>
        <taxon>Pseudomonadota</taxon>
        <taxon>Alphaproteobacteria</taxon>
        <taxon>Sphingomonadales</taxon>
        <taxon>Sphingomonadaceae</taxon>
        <taxon>Parasphingorhabdus</taxon>
    </lineage>
</organism>
<dbReference type="PANTHER" id="PTHR33121:SF70">
    <property type="entry name" value="SIGNALING PROTEIN YKOW"/>
    <property type="match status" value="1"/>
</dbReference>
<proteinExistence type="predicted"/>
<reference evidence="4 5" key="1">
    <citation type="journal article" date="2019" name="Int. J. Syst. Evol. Microbiol.">
        <title>The Global Catalogue of Microorganisms (GCM) 10K type strain sequencing project: providing services to taxonomists for standard genome sequencing and annotation.</title>
        <authorList>
            <consortium name="The Broad Institute Genomics Platform"/>
            <consortium name="The Broad Institute Genome Sequencing Center for Infectious Disease"/>
            <person name="Wu L."/>
            <person name="Ma J."/>
        </authorList>
    </citation>
    <scope>NUCLEOTIDE SEQUENCE [LARGE SCALE GENOMIC DNA]</scope>
    <source>
        <strain evidence="4 5">JCM 14162</strain>
    </source>
</reference>
<protein>
    <submittedName>
        <fullName evidence="4">EAL domain-containing protein</fullName>
    </submittedName>
</protein>
<dbReference type="Gene3D" id="3.40.50.2300">
    <property type="match status" value="1"/>
</dbReference>
<dbReference type="InterPro" id="IPR035919">
    <property type="entry name" value="EAL_sf"/>
</dbReference>
<dbReference type="RefSeq" id="WP_229953779.1">
    <property type="nucleotide sequence ID" value="NZ_BAAAEM010000002.1"/>
</dbReference>
<dbReference type="PROSITE" id="PS50110">
    <property type="entry name" value="RESPONSE_REGULATORY"/>
    <property type="match status" value="1"/>
</dbReference>
<evidence type="ECO:0000313" key="4">
    <source>
        <dbReference type="EMBL" id="GAA0468740.1"/>
    </source>
</evidence>
<keyword evidence="1" id="KW-0597">Phosphoprotein</keyword>
<gene>
    <name evidence="4" type="ORF">GCM10009096_07060</name>
</gene>
<dbReference type="EMBL" id="BAAAEM010000002">
    <property type="protein sequence ID" value="GAA0468740.1"/>
    <property type="molecule type" value="Genomic_DNA"/>
</dbReference>
<dbReference type="InterPro" id="IPR050706">
    <property type="entry name" value="Cyclic-di-GMP_PDE-like"/>
</dbReference>
<evidence type="ECO:0000259" key="2">
    <source>
        <dbReference type="PROSITE" id="PS50110"/>
    </source>
</evidence>
<dbReference type="SMART" id="SM00052">
    <property type="entry name" value="EAL"/>
    <property type="match status" value="1"/>
</dbReference>
<evidence type="ECO:0000256" key="1">
    <source>
        <dbReference type="PROSITE-ProRule" id="PRU00169"/>
    </source>
</evidence>
<dbReference type="PROSITE" id="PS50883">
    <property type="entry name" value="EAL"/>
    <property type="match status" value="1"/>
</dbReference>
<dbReference type="SUPFAM" id="SSF141868">
    <property type="entry name" value="EAL domain-like"/>
    <property type="match status" value="1"/>
</dbReference>
<keyword evidence="5" id="KW-1185">Reference proteome</keyword>
<dbReference type="InterPro" id="IPR011006">
    <property type="entry name" value="CheY-like_superfamily"/>
</dbReference>
<dbReference type="InterPro" id="IPR001633">
    <property type="entry name" value="EAL_dom"/>
</dbReference>
<sequence length="376" mass="41147">MSTAKVIVVEEENALSRSLQDDLEAHDISVACVFSKLDEEASLVFGPDALVIDPKTMRENGHGLLDRFAGLRPSLPVILTPNPKDNSDDALAFDTASVVQRLQKPYAVPTLCNLIGRMADVSGHTVNDLDYVCALVETDRLLPNLSVEFQSKQSLDNDKIVGYEALTRVKTRRALNPAIIFSDLVDVAVEVEATLVVVDESIKLATALAKRGKSVPVSFNCSAIMMTYRRFVDALISRLKHADVPPGALMLEITEEARVVDVDRLAAVCHALRGHGLGISIDDYGTGLANLERIAKIPFDELKIDKNIFNACYDGDIPISLLASMLEFCRGRKARSVIEGIETKHHLAQARLLGADFGQGFYWGCAVPPKYFVPGW</sequence>
<feature type="domain" description="Response regulatory" evidence="2">
    <location>
        <begin position="5"/>
        <end position="119"/>
    </location>
</feature>
<dbReference type="InterPro" id="IPR001789">
    <property type="entry name" value="Sig_transdc_resp-reg_receiver"/>
</dbReference>
<comment type="caution">
    <text evidence="4">The sequence shown here is derived from an EMBL/GenBank/DDBJ whole genome shotgun (WGS) entry which is preliminary data.</text>
</comment>
<feature type="domain" description="EAL" evidence="3">
    <location>
        <begin position="124"/>
        <end position="376"/>
    </location>
</feature>
<feature type="modified residue" description="4-aspartylphosphate" evidence="1">
    <location>
        <position position="53"/>
    </location>
</feature>
<dbReference type="PANTHER" id="PTHR33121">
    <property type="entry name" value="CYCLIC DI-GMP PHOSPHODIESTERASE PDEF"/>
    <property type="match status" value="1"/>
</dbReference>
<dbReference type="CDD" id="cd01948">
    <property type="entry name" value="EAL"/>
    <property type="match status" value="1"/>
</dbReference>